<feature type="signal peptide" evidence="1">
    <location>
        <begin position="1"/>
        <end position="18"/>
    </location>
</feature>
<dbReference type="InterPro" id="IPR021851">
    <property type="entry name" value="DUF3455"/>
</dbReference>
<dbReference type="InParanoid" id="A0A0E1RXK3"/>
<evidence type="ECO:0008006" key="4">
    <source>
        <dbReference type="Google" id="ProtNLM"/>
    </source>
</evidence>
<dbReference type="Proteomes" id="UP000001261">
    <property type="component" value="Unassembled WGS sequence"/>
</dbReference>
<sequence length="248" mass="26815">MMGRLMLILLALTLSVLSLPIDRPQDEAKFRSGVSKEIQKFPKRAELAPSPRCDLSHVKLPQSSEPFPDIPQGQKLLAVAVGRGTQNYTCESESGNTKPKGALATLFDASCIAANSPPRLRALVYTALTQQQQQHAEPISKTPMGEMPFLGRHFFSDDTTAVFDLGDLGSSLVRKEGAVDAPKTALKGVGGQMDGAVAWLWLKSIPASSGKAKTIYRVNTAGGMPPKNCAGQPKEMTVQYSSEYWFYG</sequence>
<dbReference type="VEuPathDB" id="FungiDB:CIMG_03140"/>
<dbReference type="PANTHER" id="PTHR35567">
    <property type="entry name" value="MALATE DEHYDROGENASE (AFU_ORTHOLOGUE AFUA_2G13800)"/>
    <property type="match status" value="1"/>
</dbReference>
<dbReference type="AlphaFoldDB" id="A0A0E1RXK3"/>
<dbReference type="GeneID" id="4563735"/>
<evidence type="ECO:0000313" key="3">
    <source>
        <dbReference type="Proteomes" id="UP000001261"/>
    </source>
</evidence>
<dbReference type="PANTHER" id="PTHR35567:SF1">
    <property type="entry name" value="CONSERVED FUNGAL PROTEIN (AFU_ORTHOLOGUE AFUA_1G14230)"/>
    <property type="match status" value="1"/>
</dbReference>
<keyword evidence="3" id="KW-1185">Reference proteome</keyword>
<dbReference type="RefSeq" id="XP_001243699.1">
    <property type="nucleotide sequence ID" value="XM_001243698.1"/>
</dbReference>
<reference evidence="3" key="2">
    <citation type="journal article" date="2010" name="Genome Res.">
        <title>Population genomic sequencing of Coccidioides fungi reveals recent hybridization and transposon control.</title>
        <authorList>
            <person name="Neafsey D.E."/>
            <person name="Barker B.M."/>
            <person name="Sharpton T.J."/>
            <person name="Stajich J.E."/>
            <person name="Park D.J."/>
            <person name="Whiston E."/>
            <person name="Hung C.-Y."/>
            <person name="McMahan C."/>
            <person name="White J."/>
            <person name="Sykes S."/>
            <person name="Heiman D."/>
            <person name="Young S."/>
            <person name="Zeng Q."/>
            <person name="Abouelleil A."/>
            <person name="Aftuck L."/>
            <person name="Bessette D."/>
            <person name="Brown A."/>
            <person name="FitzGerald M."/>
            <person name="Lui A."/>
            <person name="Macdonald J.P."/>
            <person name="Priest M."/>
            <person name="Orbach M.J."/>
            <person name="Galgiani J.N."/>
            <person name="Kirkland T.N."/>
            <person name="Cole G.T."/>
            <person name="Birren B.W."/>
            <person name="Henn M.R."/>
            <person name="Taylor J.W."/>
            <person name="Rounsley S.D."/>
        </authorList>
    </citation>
    <scope>GENOME REANNOTATION</scope>
    <source>
        <strain evidence="3">RS</strain>
    </source>
</reference>
<evidence type="ECO:0000313" key="2">
    <source>
        <dbReference type="EMBL" id="EAS32116.1"/>
    </source>
</evidence>
<accession>A0A0E1RXK3</accession>
<name>A0A0E1RXK3_COCIM</name>
<keyword evidence="1" id="KW-0732">Signal</keyword>
<protein>
    <recommendedName>
        <fullName evidence="4">Malate dehydrogenase</fullName>
    </recommendedName>
</protein>
<dbReference type="Pfam" id="PF11937">
    <property type="entry name" value="DUF3455"/>
    <property type="match status" value="1"/>
</dbReference>
<gene>
    <name evidence="2" type="ORF">CIMG_03140</name>
</gene>
<dbReference type="OrthoDB" id="1859733at2759"/>
<dbReference type="KEGG" id="cim:CIMG_03140"/>
<dbReference type="OMA" id="GQPPKTC"/>
<reference evidence="3" key="1">
    <citation type="journal article" date="2009" name="Genome Res.">
        <title>Comparative genomic analyses of the human fungal pathogens Coccidioides and their relatives.</title>
        <authorList>
            <person name="Sharpton T.J."/>
            <person name="Stajich J.E."/>
            <person name="Rounsley S.D."/>
            <person name="Gardner M.J."/>
            <person name="Wortman J.R."/>
            <person name="Jordar V.S."/>
            <person name="Maiti R."/>
            <person name="Kodira C.D."/>
            <person name="Neafsey D.E."/>
            <person name="Zeng Q."/>
            <person name="Hung C.-Y."/>
            <person name="McMahan C."/>
            <person name="Muszewska A."/>
            <person name="Grynberg M."/>
            <person name="Mandel M.A."/>
            <person name="Kellner E.M."/>
            <person name="Barker B.M."/>
            <person name="Galgiani J.N."/>
            <person name="Orbach M.J."/>
            <person name="Kirkland T.N."/>
            <person name="Cole G.T."/>
            <person name="Henn M.R."/>
            <person name="Birren B.W."/>
            <person name="Taylor J.W."/>
        </authorList>
    </citation>
    <scope>NUCLEOTIDE SEQUENCE [LARGE SCALE GENOMIC DNA]</scope>
    <source>
        <strain evidence="3">RS</strain>
    </source>
</reference>
<evidence type="ECO:0000256" key="1">
    <source>
        <dbReference type="SAM" id="SignalP"/>
    </source>
</evidence>
<feature type="chain" id="PRO_5002385666" description="Malate dehydrogenase" evidence="1">
    <location>
        <begin position="19"/>
        <end position="248"/>
    </location>
</feature>
<dbReference type="EMBL" id="GG704916">
    <property type="protein sequence ID" value="EAS32116.1"/>
    <property type="molecule type" value="Genomic_DNA"/>
</dbReference>
<organism evidence="2 3">
    <name type="scientific">Coccidioides immitis (strain RS)</name>
    <name type="common">Valley fever fungus</name>
    <dbReference type="NCBI Taxonomy" id="246410"/>
    <lineage>
        <taxon>Eukaryota</taxon>
        <taxon>Fungi</taxon>
        <taxon>Dikarya</taxon>
        <taxon>Ascomycota</taxon>
        <taxon>Pezizomycotina</taxon>
        <taxon>Eurotiomycetes</taxon>
        <taxon>Eurotiomycetidae</taxon>
        <taxon>Onygenales</taxon>
        <taxon>Onygenaceae</taxon>
        <taxon>Coccidioides</taxon>
    </lineage>
</organism>
<proteinExistence type="predicted"/>